<dbReference type="AlphaFoldDB" id="A0AAN9BM79"/>
<comment type="caution">
    <text evidence="2">The sequence shown here is derived from an EMBL/GenBank/DDBJ whole genome shotgun (WGS) entry which is preliminary data.</text>
</comment>
<dbReference type="PANTHER" id="PTHR14237">
    <property type="entry name" value="MOLYBDOPTERIN COFACTOR SULFURASE MOSC"/>
    <property type="match status" value="1"/>
</dbReference>
<dbReference type="InterPro" id="IPR005303">
    <property type="entry name" value="MOCOS_middle"/>
</dbReference>
<dbReference type="Proteomes" id="UP001374579">
    <property type="component" value="Unassembled WGS sequence"/>
</dbReference>
<dbReference type="PANTHER" id="PTHR14237:SF19">
    <property type="entry name" value="MITOCHONDRIAL AMIDOXIME REDUCING COMPONENT 1"/>
    <property type="match status" value="1"/>
</dbReference>
<protein>
    <recommendedName>
        <fullName evidence="1">MOSC domain-containing protein</fullName>
    </recommendedName>
</protein>
<dbReference type="SUPFAM" id="SSF50800">
    <property type="entry name" value="PK beta-barrel domain-like"/>
    <property type="match status" value="1"/>
</dbReference>
<dbReference type="InterPro" id="IPR011037">
    <property type="entry name" value="Pyrv_Knase-like_insert_dom_sf"/>
</dbReference>
<dbReference type="InterPro" id="IPR005302">
    <property type="entry name" value="MoCF_Sase_C"/>
</dbReference>
<dbReference type="GO" id="GO:0030170">
    <property type="term" value="F:pyridoxal phosphate binding"/>
    <property type="evidence" value="ECO:0007669"/>
    <property type="project" value="InterPro"/>
</dbReference>
<sequence>MALQEALTTREGATFTALVVGSALKYLWMSKVRAARGKLFQLVGHVAELCVYPMKGCRAVQLQSAKATITGLTSGGFHDRWWMMEYMAGTPVTMKTEPRLTLVTFTIDGDWLVVSAPDMTPLRLPVHPDPASYPIKSLKIYGIEMNVLECGPEANDWFSRYIGQTVLVYHSRPGIGTHDTYEHPLGWDTDARKGDRTVFAYLTAYLLTTTASLSELNHRLDSPVSSRHFRPNIVVQNSLPFDEDNWEEIRIGNNAKFHYVQPCRR</sequence>
<dbReference type="PROSITE" id="PS51340">
    <property type="entry name" value="MOSC"/>
    <property type="match status" value="1"/>
</dbReference>
<keyword evidence="3" id="KW-1185">Reference proteome</keyword>
<dbReference type="GO" id="GO:0003824">
    <property type="term" value="F:catalytic activity"/>
    <property type="evidence" value="ECO:0007669"/>
    <property type="project" value="InterPro"/>
</dbReference>
<gene>
    <name evidence="2" type="ORF">V1264_016513</name>
</gene>
<name>A0AAN9BM79_9CAEN</name>
<evidence type="ECO:0000313" key="3">
    <source>
        <dbReference type="Proteomes" id="UP001374579"/>
    </source>
</evidence>
<evidence type="ECO:0000259" key="1">
    <source>
        <dbReference type="PROSITE" id="PS51340"/>
    </source>
</evidence>
<dbReference type="SUPFAM" id="SSF141673">
    <property type="entry name" value="MOSC N-terminal domain-like"/>
    <property type="match status" value="1"/>
</dbReference>
<organism evidence="2 3">
    <name type="scientific">Littorina saxatilis</name>
    <dbReference type="NCBI Taxonomy" id="31220"/>
    <lineage>
        <taxon>Eukaryota</taxon>
        <taxon>Metazoa</taxon>
        <taxon>Spiralia</taxon>
        <taxon>Lophotrochozoa</taxon>
        <taxon>Mollusca</taxon>
        <taxon>Gastropoda</taxon>
        <taxon>Caenogastropoda</taxon>
        <taxon>Littorinimorpha</taxon>
        <taxon>Littorinoidea</taxon>
        <taxon>Littorinidae</taxon>
        <taxon>Littorina</taxon>
    </lineage>
</organism>
<reference evidence="2 3" key="1">
    <citation type="submission" date="2024-02" db="EMBL/GenBank/DDBJ databases">
        <title>Chromosome-scale genome assembly of the rough periwinkle Littorina saxatilis.</title>
        <authorList>
            <person name="De Jode A."/>
            <person name="Faria R."/>
            <person name="Formenti G."/>
            <person name="Sims Y."/>
            <person name="Smith T.P."/>
            <person name="Tracey A."/>
            <person name="Wood J.M.D."/>
            <person name="Zagrodzka Z.B."/>
            <person name="Johannesson K."/>
            <person name="Butlin R.K."/>
            <person name="Leder E.H."/>
        </authorList>
    </citation>
    <scope>NUCLEOTIDE SEQUENCE [LARGE SCALE GENOMIC DNA]</scope>
    <source>
        <strain evidence="2">Snail1</strain>
        <tissue evidence="2">Muscle</tissue>
    </source>
</reference>
<dbReference type="EMBL" id="JBAMIC010000004">
    <property type="protein sequence ID" value="KAK7108851.1"/>
    <property type="molecule type" value="Genomic_DNA"/>
</dbReference>
<proteinExistence type="predicted"/>
<evidence type="ECO:0000313" key="2">
    <source>
        <dbReference type="EMBL" id="KAK7108851.1"/>
    </source>
</evidence>
<feature type="domain" description="MOSC" evidence="1">
    <location>
        <begin position="178"/>
        <end position="265"/>
    </location>
</feature>
<dbReference type="Pfam" id="PF03476">
    <property type="entry name" value="MOSC_N"/>
    <property type="match status" value="1"/>
</dbReference>
<dbReference type="GO" id="GO:0030151">
    <property type="term" value="F:molybdenum ion binding"/>
    <property type="evidence" value="ECO:0007669"/>
    <property type="project" value="InterPro"/>
</dbReference>
<accession>A0AAN9BM79</accession>
<dbReference type="Pfam" id="PF03473">
    <property type="entry name" value="MOSC"/>
    <property type="match status" value="1"/>
</dbReference>